<evidence type="ECO:0000313" key="2">
    <source>
        <dbReference type="Proteomes" id="UP000322667"/>
    </source>
</evidence>
<protein>
    <submittedName>
        <fullName evidence="1">Uncharacterized protein</fullName>
    </submittedName>
</protein>
<gene>
    <name evidence="1" type="ORF">ES332_A11G176800v1</name>
</gene>
<sequence length="49" mass="5733">MLQQYLHVTTKRNKNQDKKNSVASGRTWMNLVDNITPATKALIKKFIWT</sequence>
<reference evidence="1 2" key="1">
    <citation type="submission" date="2019-07" db="EMBL/GenBank/DDBJ databases">
        <title>WGS assembly of Gossypium tomentosum.</title>
        <authorList>
            <person name="Chen Z.J."/>
            <person name="Sreedasyam A."/>
            <person name="Ando A."/>
            <person name="Song Q."/>
            <person name="De L."/>
            <person name="Hulse-Kemp A."/>
            <person name="Ding M."/>
            <person name="Ye W."/>
            <person name="Kirkbride R."/>
            <person name="Jenkins J."/>
            <person name="Plott C."/>
            <person name="Lovell J."/>
            <person name="Lin Y.-M."/>
            <person name="Vaughn R."/>
            <person name="Liu B."/>
            <person name="Li W."/>
            <person name="Simpson S."/>
            <person name="Scheffler B."/>
            <person name="Saski C."/>
            <person name="Grover C."/>
            <person name="Hu G."/>
            <person name="Conover J."/>
            <person name="Carlson J."/>
            <person name="Shu S."/>
            <person name="Boston L."/>
            <person name="Williams M."/>
            <person name="Peterson D."/>
            <person name="Mcgee K."/>
            <person name="Jones D."/>
            <person name="Wendel J."/>
            <person name="Stelly D."/>
            <person name="Grimwood J."/>
            <person name="Schmutz J."/>
        </authorList>
    </citation>
    <scope>NUCLEOTIDE SEQUENCE [LARGE SCALE GENOMIC DNA]</scope>
    <source>
        <strain evidence="1">7179.01</strain>
    </source>
</reference>
<dbReference type="EMBL" id="CM017620">
    <property type="protein sequence ID" value="TYI01086.1"/>
    <property type="molecule type" value="Genomic_DNA"/>
</dbReference>
<proteinExistence type="predicted"/>
<keyword evidence="2" id="KW-1185">Reference proteome</keyword>
<evidence type="ECO:0000313" key="1">
    <source>
        <dbReference type="EMBL" id="TYI01086.1"/>
    </source>
</evidence>
<organism evidence="1 2">
    <name type="scientific">Gossypium tomentosum</name>
    <name type="common">Hawaiian cotton</name>
    <name type="synonym">Gossypium sandvicense</name>
    <dbReference type="NCBI Taxonomy" id="34277"/>
    <lineage>
        <taxon>Eukaryota</taxon>
        <taxon>Viridiplantae</taxon>
        <taxon>Streptophyta</taxon>
        <taxon>Embryophyta</taxon>
        <taxon>Tracheophyta</taxon>
        <taxon>Spermatophyta</taxon>
        <taxon>Magnoliopsida</taxon>
        <taxon>eudicotyledons</taxon>
        <taxon>Gunneridae</taxon>
        <taxon>Pentapetalae</taxon>
        <taxon>rosids</taxon>
        <taxon>malvids</taxon>
        <taxon>Malvales</taxon>
        <taxon>Malvaceae</taxon>
        <taxon>Malvoideae</taxon>
        <taxon>Gossypium</taxon>
    </lineage>
</organism>
<dbReference type="Proteomes" id="UP000322667">
    <property type="component" value="Chromosome A11"/>
</dbReference>
<dbReference type="AlphaFoldDB" id="A0A5D2NBQ3"/>
<accession>A0A5D2NBQ3</accession>
<name>A0A5D2NBQ3_GOSTO</name>